<evidence type="ECO:0000313" key="2">
    <source>
        <dbReference type="Proteomes" id="UP000007819"/>
    </source>
</evidence>
<dbReference type="AlphaFoldDB" id="A0A8R2JP60"/>
<dbReference type="GeneID" id="103308691"/>
<dbReference type="Proteomes" id="UP000007819">
    <property type="component" value="Chromosome A1"/>
</dbReference>
<reference evidence="2" key="1">
    <citation type="submission" date="2010-06" db="EMBL/GenBank/DDBJ databases">
        <authorList>
            <person name="Jiang H."/>
            <person name="Abraham K."/>
            <person name="Ali S."/>
            <person name="Alsbrooks S.L."/>
            <person name="Anim B.N."/>
            <person name="Anosike U.S."/>
            <person name="Attaway T."/>
            <person name="Bandaranaike D.P."/>
            <person name="Battles P.K."/>
            <person name="Bell S.N."/>
            <person name="Bell A.V."/>
            <person name="Beltran B."/>
            <person name="Bickham C."/>
            <person name="Bustamante Y."/>
            <person name="Caleb T."/>
            <person name="Canada A."/>
            <person name="Cardenas V."/>
            <person name="Carter K."/>
            <person name="Chacko J."/>
            <person name="Chandrabose M.N."/>
            <person name="Chavez D."/>
            <person name="Chavez A."/>
            <person name="Chen L."/>
            <person name="Chu H.-S."/>
            <person name="Claassen K.J."/>
            <person name="Cockrell R."/>
            <person name="Collins M."/>
            <person name="Cooper J.A."/>
            <person name="Cree A."/>
            <person name="Curry S.M."/>
            <person name="Da Y."/>
            <person name="Dao M.D."/>
            <person name="Das B."/>
            <person name="Davila M.-L."/>
            <person name="Davy-Carroll L."/>
            <person name="Denson S."/>
            <person name="Dinh H."/>
            <person name="Ebong V.E."/>
            <person name="Edwards J.R."/>
            <person name="Egan A."/>
            <person name="El-Daye J."/>
            <person name="Escobedo L."/>
            <person name="Fernandez S."/>
            <person name="Fernando P.R."/>
            <person name="Flagg N."/>
            <person name="Forbes L.D."/>
            <person name="Fowler R.G."/>
            <person name="Fu Q."/>
            <person name="Gabisi R.A."/>
            <person name="Ganer J."/>
            <person name="Garbino Pronczuk A."/>
            <person name="Garcia R.M."/>
            <person name="Garner T."/>
            <person name="Garrett T.E."/>
            <person name="Gonzalez D.A."/>
            <person name="Hamid H."/>
            <person name="Hawkins E.S."/>
            <person name="Hirani K."/>
            <person name="Hogues M.E."/>
            <person name="Hollins B."/>
            <person name="Hsiao C.-H."/>
            <person name="Jabil R."/>
            <person name="James M.L."/>
            <person name="Jhangiani S.N."/>
            <person name="Johnson B."/>
            <person name="Johnson Q."/>
            <person name="Joshi V."/>
            <person name="Kalu J.B."/>
            <person name="Kam C."/>
            <person name="Kashfia A."/>
            <person name="Keebler J."/>
            <person name="Kisamo H."/>
            <person name="Kovar C.L."/>
            <person name="Lago L.A."/>
            <person name="Lai C.-Y."/>
            <person name="Laidlaw J."/>
            <person name="Lara F."/>
            <person name="Le T.-K."/>
            <person name="Lee S.L."/>
            <person name="Legall F.H."/>
            <person name="Lemon S.J."/>
            <person name="Lewis L.R."/>
            <person name="Li B."/>
            <person name="Liu Y."/>
            <person name="Liu Y.-S."/>
            <person name="Lopez J."/>
            <person name="Lozado R.J."/>
            <person name="Lu J."/>
            <person name="Madu R.C."/>
            <person name="Maheshwari M."/>
            <person name="Maheshwari R."/>
            <person name="Malloy K."/>
            <person name="Martinez E."/>
            <person name="Mathew T."/>
            <person name="Mercado I.C."/>
            <person name="Mercado C."/>
            <person name="Meyer B."/>
            <person name="Montgomery K."/>
            <person name="Morgan M.B."/>
            <person name="Munidasa M."/>
            <person name="Nazareth L.V."/>
            <person name="Nelson J."/>
            <person name="Ng B.M."/>
            <person name="Nguyen N.B."/>
            <person name="Nguyen P.Q."/>
            <person name="Nguyen T."/>
            <person name="Obregon M."/>
            <person name="Okwuonu G.O."/>
            <person name="Onwere C.G."/>
            <person name="Orozco G."/>
            <person name="Parra A."/>
            <person name="Patel S."/>
            <person name="Patil S."/>
            <person name="Perez A."/>
            <person name="Perez Y."/>
            <person name="Pham C."/>
            <person name="Primus E.L."/>
            <person name="Pu L.-L."/>
            <person name="Puazo M."/>
            <person name="Qin X."/>
            <person name="Quiroz J.B."/>
            <person name="Reese J."/>
            <person name="Richards S."/>
            <person name="Rives C.M."/>
            <person name="Robberts R."/>
            <person name="Ruiz S.J."/>
            <person name="Ruiz M.J."/>
            <person name="Santibanez J."/>
            <person name="Schneider B.W."/>
            <person name="Sisson I."/>
            <person name="Smith M."/>
            <person name="Sodergren E."/>
            <person name="Song X.-Z."/>
            <person name="Song B.B."/>
            <person name="Summersgill H."/>
            <person name="Thelus R."/>
            <person name="Thornton R.D."/>
            <person name="Trejos Z.Y."/>
            <person name="Usmani K."/>
            <person name="Vattathil S."/>
            <person name="Villasana D."/>
            <person name="Walker D.L."/>
            <person name="Wang S."/>
            <person name="Wang K."/>
            <person name="White C.S."/>
            <person name="Williams A.C."/>
            <person name="Williamson J."/>
            <person name="Wilson K."/>
            <person name="Woghiren I.O."/>
            <person name="Woodworth J.R."/>
            <person name="Worley K.C."/>
            <person name="Wright R.A."/>
            <person name="Wu W."/>
            <person name="Young L."/>
            <person name="Zhang L."/>
            <person name="Zhang J."/>
            <person name="Zhu Y."/>
            <person name="Muzny D.M."/>
            <person name="Weinstock G."/>
            <person name="Gibbs R.A."/>
        </authorList>
    </citation>
    <scope>NUCLEOTIDE SEQUENCE [LARGE SCALE GENOMIC DNA]</scope>
    <source>
        <strain evidence="2">LSR1</strain>
    </source>
</reference>
<name>A0A8R2JP60_ACYPI</name>
<dbReference type="RefSeq" id="XP_029343309.1">
    <property type="nucleotide sequence ID" value="XM_029487449.1"/>
</dbReference>
<dbReference type="OrthoDB" id="5382468at2759"/>
<proteinExistence type="predicted"/>
<evidence type="ECO:0000313" key="1">
    <source>
        <dbReference type="EnsemblMetazoa" id="XP_029343309.1"/>
    </source>
</evidence>
<keyword evidence="2" id="KW-1185">Reference proteome</keyword>
<dbReference type="EnsemblMetazoa" id="XM_029487449.1">
    <property type="protein sequence ID" value="XP_029343309.1"/>
    <property type="gene ID" value="LOC103308691"/>
</dbReference>
<accession>A0A8R2JP60</accession>
<reference evidence="1" key="2">
    <citation type="submission" date="2022-06" db="UniProtKB">
        <authorList>
            <consortium name="EnsemblMetazoa"/>
        </authorList>
    </citation>
    <scope>IDENTIFICATION</scope>
</reference>
<sequence length="54" mass="5683">SNPAAAAAATYTALPAGYTGREYTAESYLASHGIGPVTGYGPMYRSGYNRFTPY</sequence>
<dbReference type="KEGG" id="api:103308691"/>
<protein>
    <submittedName>
        <fullName evidence="1">Uncharacterized protein</fullName>
    </submittedName>
</protein>
<organism evidence="1 2">
    <name type="scientific">Acyrthosiphon pisum</name>
    <name type="common">Pea aphid</name>
    <dbReference type="NCBI Taxonomy" id="7029"/>
    <lineage>
        <taxon>Eukaryota</taxon>
        <taxon>Metazoa</taxon>
        <taxon>Ecdysozoa</taxon>
        <taxon>Arthropoda</taxon>
        <taxon>Hexapoda</taxon>
        <taxon>Insecta</taxon>
        <taxon>Pterygota</taxon>
        <taxon>Neoptera</taxon>
        <taxon>Paraneoptera</taxon>
        <taxon>Hemiptera</taxon>
        <taxon>Sternorrhyncha</taxon>
        <taxon>Aphidomorpha</taxon>
        <taxon>Aphidoidea</taxon>
        <taxon>Aphididae</taxon>
        <taxon>Macrosiphini</taxon>
        <taxon>Acyrthosiphon</taxon>
    </lineage>
</organism>